<dbReference type="InterPro" id="IPR045866">
    <property type="entry name" value="FAM210A/B-like"/>
</dbReference>
<evidence type="ECO:0000313" key="3">
    <source>
        <dbReference type="EMBL" id="KAK5779864.1"/>
    </source>
</evidence>
<keyword evidence="4" id="KW-1185">Reference proteome</keyword>
<dbReference type="PANTHER" id="PTHR21377">
    <property type="entry name" value="PROTEIN FAM210B, MITOCHONDRIAL"/>
    <property type="match status" value="1"/>
</dbReference>
<evidence type="ECO:0000259" key="2">
    <source>
        <dbReference type="Pfam" id="PF06916"/>
    </source>
</evidence>
<keyword evidence="1" id="KW-0812">Transmembrane</keyword>
<comment type="caution">
    <text evidence="3">The sequence shown here is derived from an EMBL/GenBank/DDBJ whole genome shotgun (WGS) entry which is preliminary data.</text>
</comment>
<feature type="transmembrane region" description="Helical" evidence="1">
    <location>
        <begin position="42"/>
        <end position="66"/>
    </location>
</feature>
<dbReference type="PANTHER" id="PTHR21377:SF0">
    <property type="entry name" value="PROTEIN FAM210B, MITOCHONDRIAL"/>
    <property type="match status" value="1"/>
</dbReference>
<protein>
    <recommendedName>
        <fullName evidence="2">DUF1279 domain-containing protein</fullName>
    </recommendedName>
</protein>
<feature type="domain" description="DUF1279" evidence="2">
    <location>
        <begin position="35"/>
        <end position="177"/>
    </location>
</feature>
<sequence length="231" mass="26474">MNILRTSVPYKLTLINLRNSLRYQSTQVQHKELKGIKKLISVYGYSALIVYIGVTFISLPGCYFTVHSLGEERISILLNRVKQVFGYGESDDNAVKIKVKEKQRQRLEARNKYIADEEEEQLKENGVNGTNRSMSVKWKLRWESIKTSPILTELILAYGLHKSLIFIRIPLTAAITPTLARYLPRKVGQSFNKSTITISNITAKNKSTTANDPIYPKQQKTAFQKWFNGLF</sequence>
<accession>A0AAN7ZSH1</accession>
<evidence type="ECO:0000313" key="4">
    <source>
        <dbReference type="Proteomes" id="UP001306508"/>
    </source>
</evidence>
<dbReference type="AlphaFoldDB" id="A0AAN7ZSH1"/>
<name>A0AAN7ZSH1_9SACH</name>
<dbReference type="GO" id="GO:0005739">
    <property type="term" value="C:mitochondrion"/>
    <property type="evidence" value="ECO:0007669"/>
    <property type="project" value="TreeGrafter"/>
</dbReference>
<dbReference type="Proteomes" id="UP001306508">
    <property type="component" value="Unassembled WGS sequence"/>
</dbReference>
<evidence type="ECO:0000256" key="1">
    <source>
        <dbReference type="SAM" id="Phobius"/>
    </source>
</evidence>
<dbReference type="EMBL" id="JAWIZZ010000045">
    <property type="protein sequence ID" value="KAK5779864.1"/>
    <property type="molecule type" value="Genomic_DNA"/>
</dbReference>
<keyword evidence="1" id="KW-0472">Membrane</keyword>
<gene>
    <name evidence="3" type="ORF">RI543_002402</name>
</gene>
<keyword evidence="1" id="KW-1133">Transmembrane helix</keyword>
<dbReference type="InterPro" id="IPR009688">
    <property type="entry name" value="FAM210A/B-like_dom"/>
</dbReference>
<organism evidence="3 4">
    <name type="scientific">Arxiozyma heterogenica</name>
    <dbReference type="NCBI Taxonomy" id="278026"/>
    <lineage>
        <taxon>Eukaryota</taxon>
        <taxon>Fungi</taxon>
        <taxon>Dikarya</taxon>
        <taxon>Ascomycota</taxon>
        <taxon>Saccharomycotina</taxon>
        <taxon>Saccharomycetes</taxon>
        <taxon>Saccharomycetales</taxon>
        <taxon>Saccharomycetaceae</taxon>
        <taxon>Arxiozyma</taxon>
    </lineage>
</organism>
<proteinExistence type="predicted"/>
<dbReference type="Pfam" id="PF06916">
    <property type="entry name" value="FAM210A-B_dom"/>
    <property type="match status" value="1"/>
</dbReference>
<reference evidence="4" key="1">
    <citation type="submission" date="2023-07" db="EMBL/GenBank/DDBJ databases">
        <title>A draft genome of Kazachstania heterogenica Y-27499.</title>
        <authorList>
            <person name="Donic C."/>
            <person name="Kralova J.S."/>
            <person name="Fidel L."/>
            <person name="Ben-Dor S."/>
            <person name="Jung S."/>
        </authorList>
    </citation>
    <scope>NUCLEOTIDE SEQUENCE [LARGE SCALE GENOMIC DNA]</scope>
    <source>
        <strain evidence="4">Y27499</strain>
    </source>
</reference>